<dbReference type="InterPro" id="IPR012675">
    <property type="entry name" value="Beta-grasp_dom_sf"/>
</dbReference>
<evidence type="ECO:0000313" key="5">
    <source>
        <dbReference type="Proteomes" id="UP001198163"/>
    </source>
</evidence>
<dbReference type="InterPro" id="IPR052911">
    <property type="entry name" value="Corrinoid_activation_enz"/>
</dbReference>
<dbReference type="GO" id="GO:0051536">
    <property type="term" value="F:iron-sulfur cluster binding"/>
    <property type="evidence" value="ECO:0007669"/>
    <property type="project" value="InterPro"/>
</dbReference>
<dbReference type="PANTHER" id="PTHR42895">
    <property type="entry name" value="IRON-SULFUR CLUSTER-BINDING PROTEIN-RELATED"/>
    <property type="match status" value="1"/>
</dbReference>
<dbReference type="CDD" id="cd00207">
    <property type="entry name" value="fer2"/>
    <property type="match status" value="1"/>
</dbReference>
<keyword evidence="5" id="KW-1185">Reference proteome</keyword>
<dbReference type="InterPro" id="IPR001041">
    <property type="entry name" value="2Fe-2S_ferredoxin-type"/>
</dbReference>
<protein>
    <submittedName>
        <fullName evidence="4">ASKHA domain-containing protein</fullName>
    </submittedName>
</protein>
<evidence type="ECO:0000259" key="2">
    <source>
        <dbReference type="Pfam" id="PF14574"/>
    </source>
</evidence>
<name>A0AAE3EJB2_9SPIR</name>
<dbReference type="InterPro" id="IPR042259">
    <property type="entry name" value="Raco-like_middle_sf"/>
</dbReference>
<reference evidence="4" key="1">
    <citation type="submission" date="2021-08" db="EMBL/GenBank/DDBJ databases">
        <title>Comparative analyses of Brucepasteria parasyntrophica and Teretinema zuelzerae.</title>
        <authorList>
            <person name="Song Y."/>
            <person name="Brune A."/>
        </authorList>
    </citation>
    <scope>NUCLEOTIDE SEQUENCE</scope>
    <source>
        <strain evidence="4">DSM 1903</strain>
    </source>
</reference>
<evidence type="ECO:0000259" key="3">
    <source>
        <dbReference type="Pfam" id="PF17651"/>
    </source>
</evidence>
<dbReference type="InterPro" id="IPR041414">
    <property type="entry name" value="Raco-like_middle"/>
</dbReference>
<dbReference type="AlphaFoldDB" id="A0AAE3EJB2"/>
<dbReference type="Pfam" id="PF00111">
    <property type="entry name" value="Fer2"/>
    <property type="match status" value="1"/>
</dbReference>
<evidence type="ECO:0000313" key="4">
    <source>
        <dbReference type="EMBL" id="MCD1655742.1"/>
    </source>
</evidence>
<feature type="domain" description="RACo C-terminal" evidence="2">
    <location>
        <begin position="296"/>
        <end position="527"/>
    </location>
</feature>
<dbReference type="EMBL" id="JAINWA010000003">
    <property type="protein sequence ID" value="MCD1655742.1"/>
    <property type="molecule type" value="Genomic_DNA"/>
</dbReference>
<proteinExistence type="predicted"/>
<feature type="domain" description="RACo-like middle region" evidence="3">
    <location>
        <begin position="122"/>
        <end position="290"/>
    </location>
</feature>
<organism evidence="4 5">
    <name type="scientific">Teretinema zuelzerae</name>
    <dbReference type="NCBI Taxonomy" id="156"/>
    <lineage>
        <taxon>Bacteria</taxon>
        <taxon>Pseudomonadati</taxon>
        <taxon>Spirochaetota</taxon>
        <taxon>Spirochaetia</taxon>
        <taxon>Spirochaetales</taxon>
        <taxon>Treponemataceae</taxon>
        <taxon>Teretinema</taxon>
    </lineage>
</organism>
<dbReference type="InterPro" id="IPR027980">
    <property type="entry name" value="RACo_C"/>
</dbReference>
<dbReference type="Proteomes" id="UP001198163">
    <property type="component" value="Unassembled WGS sequence"/>
</dbReference>
<dbReference type="Pfam" id="PF14574">
    <property type="entry name" value="RACo_C_ter"/>
    <property type="match status" value="1"/>
</dbReference>
<dbReference type="SUPFAM" id="SSF54292">
    <property type="entry name" value="2Fe-2S ferredoxin-like"/>
    <property type="match status" value="1"/>
</dbReference>
<dbReference type="Pfam" id="PF17651">
    <property type="entry name" value="Raco_middle"/>
    <property type="match status" value="1"/>
</dbReference>
<dbReference type="Gene3D" id="3.10.20.30">
    <property type="match status" value="1"/>
</dbReference>
<accession>A0AAE3EJB2</accession>
<evidence type="ECO:0000259" key="1">
    <source>
        <dbReference type="Pfam" id="PF00111"/>
    </source>
</evidence>
<dbReference type="RefSeq" id="WP_230757455.1">
    <property type="nucleotide sequence ID" value="NZ_JAINWA010000003.1"/>
</dbReference>
<dbReference type="PANTHER" id="PTHR42895:SF2">
    <property type="entry name" value="IRON-SULFUR CLUSTER PROTEIN"/>
    <property type="match status" value="1"/>
</dbReference>
<dbReference type="Gene3D" id="3.30.420.480">
    <property type="entry name" value="Domain of unknown function (DUF4445)"/>
    <property type="match status" value="1"/>
</dbReference>
<dbReference type="InterPro" id="IPR036010">
    <property type="entry name" value="2Fe-2S_ferredoxin-like_sf"/>
</dbReference>
<sequence length="532" mass="54150">MKSKTLFIDGDGRSTLRALLGPDAPPARCGGAGVCGSCRVKLAGSSALPPPSSADLQRFSAEELASGWRLSCLCVPAGRFAVEIPEIDESGIADMALRSGCPEPDGDRAASAESELPEISRFAVAVDVGTTTIVTELLDRGARKPIASDSFVNPQRKWGADVLSRIEALSRAGGEGVDAAASMKASLAADLEKSFGRLLQKIDVAEGGIVKIGIAANTAMTHILLGLDARGLGVSPFVPAALSFPDLPARALFPGLPSEYAEDCAVTFVPCLSAFIGGDIVAGLAAAGLDPDGPPSLFLDLGTNAEMVLASGGRFLCASAAAGPAFEGGRISCGVAAVPESVAEVRLDGSRFAWKRAGSFPAGAELPPPPGLCGSGLVDFLACALDAGLVRPDGSLAPACAGGVLLGGGSALSLSSGDVRELQLARAAVRAGIGILLEEAGLSAADLERVYLAGGFGTFLKEESALRVSLIPRECRGRIIPAGNASLSGARLAAIGDNPADRFNAILEKSVPVPLGGNERFNALFIDFLEFD</sequence>
<comment type="caution">
    <text evidence="4">The sequence shown here is derived from an EMBL/GenBank/DDBJ whole genome shotgun (WGS) entry which is preliminary data.</text>
</comment>
<gene>
    <name evidence="4" type="ORF">K7J14_13680</name>
</gene>
<feature type="domain" description="2Fe-2S ferredoxin-type" evidence="1">
    <location>
        <begin position="24"/>
        <end position="76"/>
    </location>
</feature>